<dbReference type="NCBIfam" id="TIGR02578">
    <property type="entry name" value="cas_TM1811_Csm1"/>
    <property type="match status" value="1"/>
</dbReference>
<evidence type="ECO:0000313" key="13">
    <source>
        <dbReference type="EMBL" id="HDD43810.1"/>
    </source>
</evidence>
<dbReference type="EMBL" id="DRBS01000116">
    <property type="protein sequence ID" value="HDD43810.1"/>
    <property type="molecule type" value="Genomic_DNA"/>
</dbReference>
<dbReference type="GO" id="GO:0004527">
    <property type="term" value="F:exonuclease activity"/>
    <property type="evidence" value="ECO:0007669"/>
    <property type="project" value="UniProtKB-KW"/>
</dbReference>
<dbReference type="Gene3D" id="1.10.3210.10">
    <property type="entry name" value="Hypothetical protein af1432"/>
    <property type="match status" value="1"/>
</dbReference>
<dbReference type="PROSITE" id="PS50887">
    <property type="entry name" value="GGDEF"/>
    <property type="match status" value="1"/>
</dbReference>
<dbReference type="CDD" id="cd09680">
    <property type="entry name" value="Cas10_III"/>
    <property type="match status" value="1"/>
</dbReference>
<dbReference type="SUPFAM" id="SSF109604">
    <property type="entry name" value="HD-domain/PDEase-like"/>
    <property type="match status" value="1"/>
</dbReference>
<dbReference type="PANTHER" id="PTHR36528:SF1">
    <property type="entry name" value="CRISPR SYSTEM SINGLE-STRAND-SPECIFIC DEOXYRIBONUCLEASE CAS10_CSM1 (SUBTYPE III-A)"/>
    <property type="match status" value="1"/>
</dbReference>
<comment type="similarity">
    <text evidence="1">Belongs to the CRISPR-associated Cas10/Csm1 family.</text>
</comment>
<evidence type="ECO:0000256" key="6">
    <source>
        <dbReference type="ARBA" id="ARBA00022759"/>
    </source>
</evidence>
<dbReference type="AlphaFoldDB" id="A0A7C0Y6I2"/>
<gene>
    <name evidence="13" type="primary">cas10</name>
    <name evidence="13" type="ORF">ENG63_02975</name>
</gene>
<accession>A0A7C0Y6I2</accession>
<dbReference type="InterPro" id="IPR054767">
    <property type="entry name" value="Cas10-Cmr2_palm2"/>
</dbReference>
<sequence>MEDKILYKIILASLLHDIGKVYERADIALDDTFISQNQELYQPFQQGYYSHKHVLYTVHFIEKFNDYLPDIFQKSREDLNFLINLAGKHHKPESPEEIIIHVADCLSSGFERRGYEKEIKAEKSAKEVPLMVIFEDISLTHNWKEALPESLKYYYNLGPLSPEAIFPINSEEKKIKVGRNVYRDLVSSFEESFKNLLHKESPLLWLNHLNSLLMHYLSFVPSATVERGEKTKFKKILSDVSLYDHLYFTSTIASALYIYHKETKTLDKISIEDHNREKFLFIEGNFYGIQNFIFATGGETNKNAAKLLRGRSFMVSILSELACELILEKLKLTRFSVLFNTAGKFLILAPNLDGYIDKLREAEDEINKWLYEHFYGETSIGIIYTTSKPIEFLENTGYENLLKRLGRQSEEKKYQKFDLYKFGGYPEDYFVKFSGASPCKLCGKRPATKKLKDFEVCEICLDQVNLGEKLVKRDLLVVYNKNEPNTLSKVLYFDRYRISLSLIEDVVFKKIPIKNVIVIWDISLPINKTVNINRDNSRFFLARKFINAYVPRDEDSKPLTFEELSNKAIKKKEDKAYGIKALGILKMDVDNLGTIFAKGIRPEKRTFSRYLVLSRYLDLFFSYYLPYLCAQKYPSVYNVFTGGDDLFMVGPWNVILEFAEEVSKKFREYTCKNPAFTISAGYLLTKPILPIQEMTECVENSLKRTKERGKNGITVFGVYVNWREFYELKEIKKQMKDWYEKEILNRAHLYKLNYILNMVETSQKLMEEQENLMKKQGENAFFDKIYKNLKTFTWPSKLYYFTVRNIAKTGFKNREERIKKVEDILVTLKKALDKHGGGFRIPLWQIIYETRRASHEEN</sequence>
<evidence type="ECO:0000256" key="7">
    <source>
        <dbReference type="ARBA" id="ARBA00022801"/>
    </source>
</evidence>
<keyword evidence="7" id="KW-0378">Hydrolase</keyword>
<dbReference type="GO" id="GO:0004519">
    <property type="term" value="F:endonuclease activity"/>
    <property type="evidence" value="ECO:0007669"/>
    <property type="project" value="UniProtKB-KW"/>
</dbReference>
<dbReference type="InterPro" id="IPR041062">
    <property type="entry name" value="Csm1_B"/>
</dbReference>
<name>A0A7C0Y6I2_DESA2</name>
<keyword evidence="3" id="KW-0808">Transferase</keyword>
<evidence type="ECO:0000256" key="10">
    <source>
        <dbReference type="ARBA" id="ARBA00023118"/>
    </source>
</evidence>
<keyword evidence="4" id="KW-0540">Nuclease</keyword>
<keyword evidence="6" id="KW-0255">Endonuclease</keyword>
<keyword evidence="10" id="KW-0051">Antiviral defense</keyword>
<dbReference type="InterPro" id="IPR000160">
    <property type="entry name" value="GGDEF_dom"/>
</dbReference>
<protein>
    <recommendedName>
        <fullName evidence="2">CRISPR system single-strand-specific deoxyribonuclease Cas10/Csm1 (subtype III-A)</fullName>
    </recommendedName>
    <alternativeName>
        <fullName evidence="11">Cyclic oligoadenylate synthase</fullName>
    </alternativeName>
</protein>
<evidence type="ECO:0000256" key="1">
    <source>
        <dbReference type="ARBA" id="ARBA00005700"/>
    </source>
</evidence>
<evidence type="ECO:0000256" key="9">
    <source>
        <dbReference type="ARBA" id="ARBA00022840"/>
    </source>
</evidence>
<dbReference type="Proteomes" id="UP000886289">
    <property type="component" value="Unassembled WGS sequence"/>
</dbReference>
<evidence type="ECO:0000256" key="5">
    <source>
        <dbReference type="ARBA" id="ARBA00022741"/>
    </source>
</evidence>
<evidence type="ECO:0000256" key="3">
    <source>
        <dbReference type="ARBA" id="ARBA00022679"/>
    </source>
</evidence>
<dbReference type="InterPro" id="IPR013408">
    <property type="entry name" value="Cas10/Csm1"/>
</dbReference>
<dbReference type="Pfam" id="PF18211">
    <property type="entry name" value="Csm1_B"/>
    <property type="match status" value="1"/>
</dbReference>
<evidence type="ECO:0000256" key="2">
    <source>
        <dbReference type="ARBA" id="ARBA00014333"/>
    </source>
</evidence>
<reference evidence="13" key="1">
    <citation type="journal article" date="2020" name="mSystems">
        <title>Genome- and Community-Level Interaction Insights into Carbon Utilization and Element Cycling Functions of Hydrothermarchaeota in Hydrothermal Sediment.</title>
        <authorList>
            <person name="Zhou Z."/>
            <person name="Liu Y."/>
            <person name="Xu W."/>
            <person name="Pan J."/>
            <person name="Luo Z.H."/>
            <person name="Li M."/>
        </authorList>
    </citation>
    <scope>NUCLEOTIDE SEQUENCE [LARGE SCALE GENOMIC DNA]</scope>
    <source>
        <strain evidence="13">HyVt-233</strain>
    </source>
</reference>
<dbReference type="InterPro" id="IPR043128">
    <property type="entry name" value="Rev_trsase/Diguanyl_cyclase"/>
</dbReference>
<dbReference type="PANTHER" id="PTHR36528">
    <property type="entry name" value="CRISPR SYSTEM SINGLE-STRAND-SPECIFIC DEOXYRIBONUCLEASE CAS10/CSM1 (SUBTYPE III-A)"/>
    <property type="match status" value="1"/>
</dbReference>
<comment type="caution">
    <text evidence="13">The sequence shown here is derived from an EMBL/GenBank/DDBJ whole genome shotgun (WGS) entry which is preliminary data.</text>
</comment>
<feature type="domain" description="GGDEF" evidence="12">
    <location>
        <begin position="580"/>
        <end position="718"/>
    </location>
</feature>
<dbReference type="Pfam" id="PF22335">
    <property type="entry name" value="Cas10-Cmr2_palm2"/>
    <property type="match status" value="1"/>
</dbReference>
<keyword evidence="9" id="KW-0067">ATP-binding</keyword>
<evidence type="ECO:0000259" key="12">
    <source>
        <dbReference type="PROSITE" id="PS50887"/>
    </source>
</evidence>
<proteinExistence type="inferred from homology"/>
<evidence type="ECO:0000256" key="8">
    <source>
        <dbReference type="ARBA" id="ARBA00022839"/>
    </source>
</evidence>
<organism evidence="13">
    <name type="scientific">Desulfofervidus auxilii</name>
    <dbReference type="NCBI Taxonomy" id="1621989"/>
    <lineage>
        <taxon>Bacteria</taxon>
        <taxon>Pseudomonadati</taxon>
        <taxon>Thermodesulfobacteriota</taxon>
        <taxon>Candidatus Desulfofervidia</taxon>
        <taxon>Candidatus Desulfofervidales</taxon>
        <taxon>Candidatus Desulfofervidaceae</taxon>
        <taxon>Candidatus Desulfofervidus</taxon>
    </lineage>
</organism>
<keyword evidence="8" id="KW-0269">Exonuclease</keyword>
<evidence type="ECO:0000256" key="11">
    <source>
        <dbReference type="ARBA" id="ARBA00032922"/>
    </source>
</evidence>
<dbReference type="GO" id="GO:0005524">
    <property type="term" value="F:ATP binding"/>
    <property type="evidence" value="ECO:0007669"/>
    <property type="project" value="UniProtKB-KW"/>
</dbReference>
<keyword evidence="5" id="KW-0547">Nucleotide-binding</keyword>
<dbReference type="InterPro" id="IPR052117">
    <property type="entry name" value="Cas10/Csm1_subtype-III-A"/>
</dbReference>
<dbReference type="Gene3D" id="3.30.70.270">
    <property type="match status" value="1"/>
</dbReference>
<dbReference type="GO" id="GO:0051607">
    <property type="term" value="P:defense response to virus"/>
    <property type="evidence" value="ECO:0007669"/>
    <property type="project" value="UniProtKB-KW"/>
</dbReference>
<dbReference type="GO" id="GO:0016740">
    <property type="term" value="F:transferase activity"/>
    <property type="evidence" value="ECO:0007669"/>
    <property type="project" value="UniProtKB-KW"/>
</dbReference>
<evidence type="ECO:0000256" key="4">
    <source>
        <dbReference type="ARBA" id="ARBA00022722"/>
    </source>
</evidence>